<dbReference type="InterPro" id="IPR045304">
    <property type="entry name" value="LbH_SAT"/>
</dbReference>
<keyword evidence="3" id="KW-0677">Repeat</keyword>
<gene>
    <name evidence="6" type="ORF">DW075_22000</name>
    <name evidence="5" type="ORF">GAZ43_08265</name>
</gene>
<dbReference type="Gene3D" id="2.160.10.10">
    <property type="entry name" value="Hexapeptide repeat proteins"/>
    <property type="match status" value="1"/>
</dbReference>
<protein>
    <submittedName>
        <fullName evidence="6">Serine acetyltransferase</fullName>
    </submittedName>
</protein>
<dbReference type="PANTHER" id="PTHR42811">
    <property type="entry name" value="SERINE ACETYLTRANSFERASE"/>
    <property type="match status" value="1"/>
</dbReference>
<accession>A0A1Y4VEA6</accession>
<keyword evidence="4" id="KW-0012">Acyltransferase</keyword>
<evidence type="ECO:0000313" key="5">
    <source>
        <dbReference type="EMBL" id="KAB6340176.1"/>
    </source>
</evidence>
<dbReference type="CDD" id="cd03354">
    <property type="entry name" value="LbH_SAT"/>
    <property type="match status" value="1"/>
</dbReference>
<reference evidence="5 8" key="2">
    <citation type="journal article" date="2019" name="Nat. Med.">
        <title>A library of human gut bacterial isolates paired with longitudinal multiomics data enables mechanistic microbiome research.</title>
        <authorList>
            <person name="Poyet M."/>
            <person name="Groussin M."/>
            <person name="Gibbons S.M."/>
            <person name="Avila-Pacheco J."/>
            <person name="Jiang X."/>
            <person name="Kearney S.M."/>
            <person name="Perrotta A.R."/>
            <person name="Berdy B."/>
            <person name="Zhao S."/>
            <person name="Lieberman T.D."/>
            <person name="Swanson P.K."/>
            <person name="Smith M."/>
            <person name="Roesemann S."/>
            <person name="Alexander J.E."/>
            <person name="Rich S.A."/>
            <person name="Livny J."/>
            <person name="Vlamakis H."/>
            <person name="Clish C."/>
            <person name="Bullock K."/>
            <person name="Deik A."/>
            <person name="Scott J."/>
            <person name="Pierce K.A."/>
            <person name="Xavier R.J."/>
            <person name="Alm E.J."/>
        </authorList>
    </citation>
    <scope>NUCLEOTIDE SEQUENCE [LARGE SCALE GENOMIC DNA]</scope>
    <source>
        <strain evidence="5 8">BIOML-A16</strain>
    </source>
</reference>
<dbReference type="Proteomes" id="UP000438288">
    <property type="component" value="Unassembled WGS sequence"/>
</dbReference>
<dbReference type="InterPro" id="IPR018357">
    <property type="entry name" value="Hexapep_transf_CS"/>
</dbReference>
<dbReference type="AlphaFoldDB" id="A0A1Y4VEA6"/>
<evidence type="ECO:0000313" key="8">
    <source>
        <dbReference type="Proteomes" id="UP000438288"/>
    </source>
</evidence>
<dbReference type="RefSeq" id="WP_087322524.1">
    <property type="nucleotide sequence ID" value="NZ_JABFCE010000015.1"/>
</dbReference>
<organism evidence="6 7">
    <name type="scientific">Bacteroides xylanisolvens</name>
    <dbReference type="NCBI Taxonomy" id="371601"/>
    <lineage>
        <taxon>Bacteria</taxon>
        <taxon>Pseudomonadati</taxon>
        <taxon>Bacteroidota</taxon>
        <taxon>Bacteroidia</taxon>
        <taxon>Bacteroidales</taxon>
        <taxon>Bacteroidaceae</taxon>
        <taxon>Bacteroides</taxon>
    </lineage>
</organism>
<proteinExistence type="inferred from homology"/>
<name>A0A1Y4VEA6_9BACE</name>
<reference evidence="6 7" key="1">
    <citation type="submission" date="2018-08" db="EMBL/GenBank/DDBJ databases">
        <title>A genome reference for cultivated species of the human gut microbiota.</title>
        <authorList>
            <person name="Zou Y."/>
            <person name="Xue W."/>
            <person name="Luo G."/>
        </authorList>
    </citation>
    <scope>NUCLEOTIDE SEQUENCE [LARGE SCALE GENOMIC DNA]</scope>
    <source>
        <strain evidence="6 7">AF46-11NS</strain>
    </source>
</reference>
<dbReference type="EMBL" id="QRNE01000189">
    <property type="protein sequence ID" value="RHK19254.1"/>
    <property type="molecule type" value="Genomic_DNA"/>
</dbReference>
<keyword evidence="2 6" id="KW-0808">Transferase</keyword>
<evidence type="ECO:0000313" key="6">
    <source>
        <dbReference type="EMBL" id="RHK19254.1"/>
    </source>
</evidence>
<evidence type="ECO:0000256" key="4">
    <source>
        <dbReference type="ARBA" id="ARBA00023315"/>
    </source>
</evidence>
<evidence type="ECO:0000313" key="7">
    <source>
        <dbReference type="Proteomes" id="UP000285503"/>
    </source>
</evidence>
<dbReference type="Proteomes" id="UP000285503">
    <property type="component" value="Unassembled WGS sequence"/>
</dbReference>
<evidence type="ECO:0000256" key="3">
    <source>
        <dbReference type="ARBA" id="ARBA00022737"/>
    </source>
</evidence>
<dbReference type="Pfam" id="PF00132">
    <property type="entry name" value="Hexapep"/>
    <property type="match status" value="1"/>
</dbReference>
<evidence type="ECO:0000256" key="1">
    <source>
        <dbReference type="ARBA" id="ARBA00007274"/>
    </source>
</evidence>
<comment type="similarity">
    <text evidence="1">Belongs to the transferase hexapeptide repeat family.</text>
</comment>
<evidence type="ECO:0000256" key="2">
    <source>
        <dbReference type="ARBA" id="ARBA00022679"/>
    </source>
</evidence>
<dbReference type="SUPFAM" id="SSF51161">
    <property type="entry name" value="Trimeric LpxA-like enzymes"/>
    <property type="match status" value="1"/>
</dbReference>
<dbReference type="GO" id="GO:0016746">
    <property type="term" value="F:acyltransferase activity"/>
    <property type="evidence" value="ECO:0007669"/>
    <property type="project" value="UniProtKB-KW"/>
</dbReference>
<dbReference type="InterPro" id="IPR001451">
    <property type="entry name" value="Hexapep"/>
</dbReference>
<dbReference type="PROSITE" id="PS00101">
    <property type="entry name" value="HEXAPEP_TRANSFERASES"/>
    <property type="match status" value="1"/>
</dbReference>
<dbReference type="InterPro" id="IPR011004">
    <property type="entry name" value="Trimer_LpxA-like_sf"/>
</dbReference>
<comment type="caution">
    <text evidence="6">The sequence shown here is derived from an EMBL/GenBank/DDBJ whole genome shotgun (WGS) entry which is preliminary data.</text>
</comment>
<dbReference type="EMBL" id="WDCP01000012">
    <property type="protein sequence ID" value="KAB6340176.1"/>
    <property type="molecule type" value="Genomic_DNA"/>
</dbReference>
<sequence length="237" mass="27248">MRKAYIILTSWRFFFHWLYFKNAHNRNDMEQDLLRNLNQFCWPTEKVTFYGFCYLMTFYIMFRNIFYARVGREHHWWMKGLCILAAPQQFLDITSTGELGGGLIVQHGYNTLISPAKMGKNCWINQGVSIGHRTKVGQPVIGDNVRIAAGALVLGAIKIGRGATVAPGAVVMKHVPPYAIVTGNPAKIIGFNMTPEEVVEFEAKEYPEEERIPLIKLQKNYEKHYINKREEIAEFLS</sequence>